<proteinExistence type="predicted"/>
<dbReference type="OrthoDB" id="9789012at2"/>
<dbReference type="PANTHER" id="PTHR36113">
    <property type="entry name" value="LYASE, PUTATIVE-RELATED-RELATED"/>
    <property type="match status" value="1"/>
</dbReference>
<dbReference type="PROSITE" id="PS51819">
    <property type="entry name" value="VOC"/>
    <property type="match status" value="1"/>
</dbReference>
<dbReference type="InterPro" id="IPR051332">
    <property type="entry name" value="Fosfomycin_Res_Enzymes"/>
</dbReference>
<comment type="caution">
    <text evidence="2">The sequence shown here is derived from an EMBL/GenBank/DDBJ whole genome shotgun (WGS) entry which is preliminary data.</text>
</comment>
<name>A0A6I1E306_9FLAO</name>
<sequence>MKLNHFGITVTEVAAARIFLEKYFGMKGIGKNNHKITHLMDDSGTILSLFKETGNNISTPQTTHIGFIQESEDSVLKIYERLTKDGFVIKPPKRGHGLSFIVVAPGGFAVEVVC</sequence>
<dbReference type="RefSeq" id="WP_152130168.1">
    <property type="nucleotide sequence ID" value="NZ_WELG01000001.1"/>
</dbReference>
<dbReference type="Gene3D" id="3.10.180.10">
    <property type="entry name" value="2,3-Dihydroxybiphenyl 1,2-Dioxygenase, domain 1"/>
    <property type="match status" value="1"/>
</dbReference>
<dbReference type="Pfam" id="PF00903">
    <property type="entry name" value="Glyoxalase"/>
    <property type="match status" value="1"/>
</dbReference>
<dbReference type="CDD" id="cd06587">
    <property type="entry name" value="VOC"/>
    <property type="match status" value="1"/>
</dbReference>
<dbReference type="InterPro" id="IPR004360">
    <property type="entry name" value="Glyas_Fos-R_dOase_dom"/>
</dbReference>
<dbReference type="Proteomes" id="UP000429785">
    <property type="component" value="Unassembled WGS sequence"/>
</dbReference>
<dbReference type="SUPFAM" id="SSF54593">
    <property type="entry name" value="Glyoxalase/Bleomycin resistance protein/Dihydroxybiphenyl dioxygenase"/>
    <property type="match status" value="1"/>
</dbReference>
<evidence type="ECO:0000313" key="3">
    <source>
        <dbReference type="Proteomes" id="UP000429785"/>
    </source>
</evidence>
<gene>
    <name evidence="2" type="ORF">F8C76_01625</name>
</gene>
<evidence type="ECO:0000259" key="1">
    <source>
        <dbReference type="PROSITE" id="PS51819"/>
    </source>
</evidence>
<dbReference type="InterPro" id="IPR029068">
    <property type="entry name" value="Glyas_Bleomycin-R_OHBP_Dase"/>
</dbReference>
<organism evidence="2 3">
    <name type="scientific">Flagellimonas olearia</name>
    <dbReference type="NCBI Taxonomy" id="552546"/>
    <lineage>
        <taxon>Bacteria</taxon>
        <taxon>Pseudomonadati</taxon>
        <taxon>Bacteroidota</taxon>
        <taxon>Flavobacteriia</taxon>
        <taxon>Flavobacteriales</taxon>
        <taxon>Flavobacteriaceae</taxon>
        <taxon>Flagellimonas</taxon>
    </lineage>
</organism>
<dbReference type="EMBL" id="WELG01000001">
    <property type="protein sequence ID" value="KAB7530235.1"/>
    <property type="molecule type" value="Genomic_DNA"/>
</dbReference>
<evidence type="ECO:0000313" key="2">
    <source>
        <dbReference type="EMBL" id="KAB7530235.1"/>
    </source>
</evidence>
<protein>
    <submittedName>
        <fullName evidence="2">VOC family protein</fullName>
    </submittedName>
</protein>
<dbReference type="PANTHER" id="PTHR36113:SF3">
    <property type="entry name" value="SLL5075 PROTEIN"/>
    <property type="match status" value="1"/>
</dbReference>
<accession>A0A6I1E306</accession>
<dbReference type="AlphaFoldDB" id="A0A6I1E306"/>
<dbReference type="InterPro" id="IPR037523">
    <property type="entry name" value="VOC_core"/>
</dbReference>
<feature type="domain" description="VOC" evidence="1">
    <location>
        <begin position="2"/>
        <end position="114"/>
    </location>
</feature>
<reference evidence="2 3" key="1">
    <citation type="submission" date="2019-10" db="EMBL/GenBank/DDBJ databases">
        <title>Muricauda olearia CL-SS4 JCM15563 genome.</title>
        <authorList>
            <person name="Liu L."/>
        </authorList>
    </citation>
    <scope>NUCLEOTIDE SEQUENCE [LARGE SCALE GENOMIC DNA]</scope>
    <source>
        <strain evidence="2 3">CL-SS4</strain>
    </source>
</reference>